<comment type="caution">
    <text evidence="3">The sequence shown here is derived from an EMBL/GenBank/DDBJ whole genome shotgun (WGS) entry which is preliminary data.</text>
</comment>
<evidence type="ECO:0000259" key="2">
    <source>
        <dbReference type="Pfam" id="PF01882"/>
    </source>
</evidence>
<evidence type="ECO:0000256" key="1">
    <source>
        <dbReference type="SAM" id="Phobius"/>
    </source>
</evidence>
<reference evidence="3 4" key="1">
    <citation type="submission" date="2021-03" db="EMBL/GenBank/DDBJ databases">
        <title>Antimicrobial resistance genes in bacteria isolated from Japanese honey, and their potential for conferring macrolide and lincosamide resistance in the American foulbrood pathogen Paenibacillus larvae.</title>
        <authorList>
            <person name="Okamoto M."/>
            <person name="Kumagai M."/>
            <person name="Kanamori H."/>
            <person name="Takamatsu D."/>
        </authorList>
    </citation>
    <scope>NUCLEOTIDE SEQUENCE [LARGE SCALE GENOMIC DNA]</scope>
    <source>
        <strain evidence="3 4">J41TS12</strain>
    </source>
</reference>
<feature type="domain" description="DUF58" evidence="2">
    <location>
        <begin position="214"/>
        <end position="261"/>
    </location>
</feature>
<keyword evidence="1" id="KW-0472">Membrane</keyword>
<keyword evidence="1" id="KW-0812">Transmembrane</keyword>
<dbReference type="Pfam" id="PF01882">
    <property type="entry name" value="DUF58"/>
    <property type="match status" value="1"/>
</dbReference>
<protein>
    <recommendedName>
        <fullName evidence="2">DUF58 domain-containing protein</fullName>
    </recommendedName>
</protein>
<keyword evidence="4" id="KW-1185">Reference proteome</keyword>
<dbReference type="EMBL" id="BORR01000009">
    <property type="protein sequence ID" value="GIO37802.1"/>
    <property type="molecule type" value="Genomic_DNA"/>
</dbReference>
<feature type="transmembrane region" description="Helical" evidence="1">
    <location>
        <begin position="7"/>
        <end position="24"/>
    </location>
</feature>
<evidence type="ECO:0000313" key="3">
    <source>
        <dbReference type="EMBL" id="GIO37802.1"/>
    </source>
</evidence>
<dbReference type="RefSeq" id="WP_212940035.1">
    <property type="nucleotide sequence ID" value="NZ_BORR01000009.1"/>
</dbReference>
<name>A0A919XRB3_9BACL</name>
<dbReference type="PANTHER" id="PTHR34351:SF2">
    <property type="entry name" value="DUF58 DOMAIN-CONTAINING PROTEIN"/>
    <property type="match status" value="1"/>
</dbReference>
<evidence type="ECO:0000313" key="4">
    <source>
        <dbReference type="Proteomes" id="UP000681162"/>
    </source>
</evidence>
<dbReference type="PANTHER" id="PTHR34351">
    <property type="entry name" value="SLR1927 PROTEIN-RELATED"/>
    <property type="match status" value="1"/>
</dbReference>
<gene>
    <name evidence="3" type="ORF">J41TS12_26630</name>
</gene>
<dbReference type="AlphaFoldDB" id="A0A919XRB3"/>
<accession>A0A919XRB3</accession>
<proteinExistence type="predicted"/>
<dbReference type="Proteomes" id="UP000681162">
    <property type="component" value="Unassembled WGS sequence"/>
</dbReference>
<organism evidence="3 4">
    <name type="scientific">Paenibacillus antibioticophila</name>
    <dbReference type="NCBI Taxonomy" id="1274374"/>
    <lineage>
        <taxon>Bacteria</taxon>
        <taxon>Bacillati</taxon>
        <taxon>Bacillota</taxon>
        <taxon>Bacilli</taxon>
        <taxon>Bacillales</taxon>
        <taxon>Paenibacillaceae</taxon>
        <taxon>Paenibacillus</taxon>
    </lineage>
</organism>
<keyword evidence="1" id="KW-1133">Transmembrane helix</keyword>
<feature type="transmembrane region" description="Helical" evidence="1">
    <location>
        <begin position="30"/>
        <end position="50"/>
    </location>
</feature>
<sequence length="456" mass="49908">MRDSGRAWVIGLAVLGIFTALYIYRGGETLWFLLILTGFILLQGLAFCWLGPKHMQASRSWKPYYVQAGKPLEIEIVLTVSGGIVPLSMRARDSWSVSGNEEGASSVILTGEGEVTGKLRGWIGQKQRFSCTYILQPSARGHYKAGELAVMWSDPFGWFKRKKRVAVNGQDILVIHPAPLPVSLESEARPWGAWESQQTMGRFLPAPMEEADGLRKYLPGDSFKWVEWKHSAKRGELLTRVSREPLAEEHYLLLDTSPNAYHLEETGKSGRREAVQGFETAISAASAILHRELGPSRQEVSLKNKQAASIWFICGNRTRQDLEKEPLQGGAGLLSGLNRLAGLSLDSGGKGLKAASILRSLPRSSKGYRLTLITGRCTEEITDAVLLAASRGGYFEVLLAAELIIGTGETARIERLRNAGIRVIVLAPDVDQKQPLIKALPVNTQSSKGGAGHVIA</sequence>
<dbReference type="InterPro" id="IPR002881">
    <property type="entry name" value="DUF58"/>
</dbReference>